<accession>A0A8T4GZ72</accession>
<dbReference type="AlphaFoldDB" id="A0A8T4GZ72"/>
<proteinExistence type="inferred from homology"/>
<organism evidence="6 7">
    <name type="scientific">Halolamina salifodinae</name>
    <dbReference type="NCBI Taxonomy" id="1202767"/>
    <lineage>
        <taxon>Archaea</taxon>
        <taxon>Methanobacteriati</taxon>
        <taxon>Methanobacteriota</taxon>
        <taxon>Stenosarchaea group</taxon>
        <taxon>Halobacteria</taxon>
        <taxon>Halobacteriales</taxon>
        <taxon>Haloferacaceae</taxon>
    </lineage>
</organism>
<dbReference type="OrthoDB" id="8638at2157"/>
<dbReference type="InterPro" id="IPR002372">
    <property type="entry name" value="PQQ_rpt_dom"/>
</dbReference>
<evidence type="ECO:0000313" key="7">
    <source>
        <dbReference type="Proteomes" id="UP000823736"/>
    </source>
</evidence>
<comment type="similarity">
    <text evidence="2">Belongs to the bacterial PQQ dehydrogenase family.</text>
</comment>
<dbReference type="Gene3D" id="2.140.10.10">
    <property type="entry name" value="Quinoprotein alcohol dehydrogenase-like superfamily"/>
    <property type="match status" value="1"/>
</dbReference>
<evidence type="ECO:0000256" key="3">
    <source>
        <dbReference type="ARBA" id="ARBA00023002"/>
    </source>
</evidence>
<dbReference type="PANTHER" id="PTHR32303">
    <property type="entry name" value="QUINOPROTEIN ALCOHOL DEHYDROGENASE (CYTOCHROME C)"/>
    <property type="match status" value="1"/>
</dbReference>
<feature type="compositionally biased region" description="Polar residues" evidence="4">
    <location>
        <begin position="1"/>
        <end position="13"/>
    </location>
</feature>
<comment type="cofactor">
    <cofactor evidence="1">
        <name>pyrroloquinoline quinone</name>
        <dbReference type="ChEBI" id="CHEBI:58442"/>
    </cofactor>
</comment>
<feature type="domain" description="Pyrrolo-quinoline quinone repeat" evidence="5">
    <location>
        <begin position="423"/>
        <end position="577"/>
    </location>
</feature>
<feature type="domain" description="Pyrrolo-quinoline quinone repeat" evidence="5">
    <location>
        <begin position="72"/>
        <end position="388"/>
    </location>
</feature>
<feature type="region of interest" description="Disordered" evidence="4">
    <location>
        <begin position="1"/>
        <end position="41"/>
    </location>
</feature>
<reference evidence="6" key="1">
    <citation type="submission" date="2021-03" db="EMBL/GenBank/DDBJ databases">
        <title>Genomic Encyclopedia of Type Strains, Phase IV (KMG-IV): sequencing the most valuable type-strain genomes for metagenomic binning, comparative biology and taxonomic classification.</title>
        <authorList>
            <person name="Goeker M."/>
        </authorList>
    </citation>
    <scope>NUCLEOTIDE SEQUENCE</scope>
    <source>
        <strain evidence="6">DSM 26232</strain>
    </source>
</reference>
<sequence>MSEQNEPETNSLSARDAAALEGAGELDPEERSESVDTGAVSAVENVTLEQEAPGSAVTDDDLVADVDSAESWLAYNKGLEQTGYSPADRITTENVTDLEREYVVDTDTSGMQTTPIVVPGGEGESAVMYFTQQNNKMKAVDARTGDLYWEYAADGEQSPTVFPWNNRGFAVYGDLVVTSAWGEGDSDRLIALDRYTGEFQWETDLIWPEEELPEELSDYPPQVAGLTQAPMAYDGKIFTGVVTNQVRWGWVQAFDAETGEVLWRETLVPPEEWIEDTWAYGNSVNWMNATIDPVSETVLFNTGDPAGWYNSSHRPGPNKHSVSVLAFDFDGEMKWSKQLLAHELWDYDAGSISQVADVTIAGEERRAVMANTKEGWAYVLDIEDGKLLQRSEPVGKQEHRYGSWPDSEFLNMVPIGKENAGDSFPGTTGGTEWLPDAYSPRTNYRYVSGQDMGMTVYGAEGDYIGDVTWEEGVGEAAHGGAVGVPDDKQSSQVVAIDINTGEIAWKFDFAELEEFVSFTPSPTATAGGLVFAPSRGGHLAALDDESGDLLWSDQIEGQSITSTPISWDDPETGKQYVGIAADSKVVVYSLEADVQQATETVTETETETATEAAADTETATETTSTDGPGLGVGAGAAGVGGYAAKKLRDSDDGEDDDE</sequence>
<evidence type="ECO:0000313" key="6">
    <source>
        <dbReference type="EMBL" id="MBP1986675.1"/>
    </source>
</evidence>
<keyword evidence="7" id="KW-1185">Reference proteome</keyword>
<dbReference type="GO" id="GO:0016491">
    <property type="term" value="F:oxidoreductase activity"/>
    <property type="evidence" value="ECO:0007669"/>
    <property type="project" value="UniProtKB-KW"/>
</dbReference>
<dbReference type="PANTHER" id="PTHR32303:SF10">
    <property type="entry name" value="OUTER MEMBRANE PROTEIN ASSEMBLY FACTOR BAMB"/>
    <property type="match status" value="1"/>
</dbReference>
<feature type="region of interest" description="Disordered" evidence="4">
    <location>
        <begin position="598"/>
        <end position="658"/>
    </location>
</feature>
<dbReference type="SUPFAM" id="SSF50998">
    <property type="entry name" value="Quinoprotein alcohol dehydrogenase-like"/>
    <property type="match status" value="1"/>
</dbReference>
<evidence type="ECO:0000256" key="1">
    <source>
        <dbReference type="ARBA" id="ARBA00001931"/>
    </source>
</evidence>
<protein>
    <submittedName>
        <fullName evidence="6">Glucose dehydrogenase</fullName>
    </submittedName>
</protein>
<dbReference type="RefSeq" id="WP_209490964.1">
    <property type="nucleotide sequence ID" value="NZ_JAGGLC010000002.1"/>
</dbReference>
<gene>
    <name evidence="6" type="ORF">J2753_001169</name>
</gene>
<evidence type="ECO:0000259" key="5">
    <source>
        <dbReference type="Pfam" id="PF01011"/>
    </source>
</evidence>
<dbReference type="InterPro" id="IPR018391">
    <property type="entry name" value="PQQ_b-propeller_rpt"/>
</dbReference>
<feature type="compositionally biased region" description="Gly residues" evidence="4">
    <location>
        <begin position="628"/>
        <end position="641"/>
    </location>
</feature>
<comment type="caution">
    <text evidence="6">The sequence shown here is derived from an EMBL/GenBank/DDBJ whole genome shotgun (WGS) entry which is preliminary data.</text>
</comment>
<name>A0A8T4GZ72_9EURY</name>
<dbReference type="Proteomes" id="UP000823736">
    <property type="component" value="Unassembled WGS sequence"/>
</dbReference>
<dbReference type="Pfam" id="PF01011">
    <property type="entry name" value="PQQ"/>
    <property type="match status" value="2"/>
</dbReference>
<feature type="compositionally biased region" description="Low complexity" evidence="4">
    <location>
        <begin position="609"/>
        <end position="627"/>
    </location>
</feature>
<keyword evidence="3" id="KW-0560">Oxidoreductase</keyword>
<evidence type="ECO:0000256" key="2">
    <source>
        <dbReference type="ARBA" id="ARBA00008156"/>
    </source>
</evidence>
<dbReference type="SMART" id="SM00564">
    <property type="entry name" value="PQQ"/>
    <property type="match status" value="5"/>
</dbReference>
<dbReference type="InterPro" id="IPR011047">
    <property type="entry name" value="Quinoprotein_ADH-like_sf"/>
</dbReference>
<evidence type="ECO:0000256" key="4">
    <source>
        <dbReference type="SAM" id="MobiDB-lite"/>
    </source>
</evidence>
<dbReference type="EMBL" id="JAGGLC010000002">
    <property type="protein sequence ID" value="MBP1986675.1"/>
    <property type="molecule type" value="Genomic_DNA"/>
</dbReference>